<dbReference type="AlphaFoldDB" id="A0A9X1IQP8"/>
<evidence type="ECO:0000313" key="2">
    <source>
        <dbReference type="EMBL" id="MCB5162436.1"/>
    </source>
</evidence>
<keyword evidence="1" id="KW-0812">Transmembrane</keyword>
<dbReference type="InterPro" id="IPR051311">
    <property type="entry name" value="DedA_domain"/>
</dbReference>
<dbReference type="GO" id="GO:0005886">
    <property type="term" value="C:plasma membrane"/>
    <property type="evidence" value="ECO:0007669"/>
    <property type="project" value="UniProtKB-ARBA"/>
</dbReference>
<dbReference type="Proteomes" id="UP001139095">
    <property type="component" value="Unassembled WGS sequence"/>
</dbReference>
<reference evidence="2" key="1">
    <citation type="submission" date="2021-10" db="EMBL/GenBank/DDBJ databases">
        <title>Marinomonas pontica sp. nov., isolated from the Black Sea.</title>
        <authorList>
            <person name="Zhao L.-H."/>
            <person name="Xue J.-H."/>
        </authorList>
    </citation>
    <scope>NUCLEOTIDE SEQUENCE</scope>
    <source>
        <strain evidence="2">E8</strain>
    </source>
</reference>
<comment type="caution">
    <text evidence="2">The sequence shown here is derived from an EMBL/GenBank/DDBJ whole genome shotgun (WGS) entry which is preliminary data.</text>
</comment>
<dbReference type="PANTHER" id="PTHR42709">
    <property type="entry name" value="ALKALINE PHOSPHATASE LIKE PROTEIN"/>
    <property type="match status" value="1"/>
</dbReference>
<evidence type="ECO:0000313" key="3">
    <source>
        <dbReference type="Proteomes" id="UP001139095"/>
    </source>
</evidence>
<accession>A0A9X1IQP8</accession>
<feature type="transmembrane region" description="Helical" evidence="1">
    <location>
        <begin position="87"/>
        <end position="111"/>
    </location>
</feature>
<proteinExistence type="predicted"/>
<keyword evidence="1" id="KW-1133">Transmembrane helix</keyword>
<sequence>MDYFFVFVVSFLSATILPFGSEGLLLYYAHNEAASLIWLWGLASVGNTLGGMTNWLLGGYLLHYQDKKWFPVTPVMREKIAVYFNRYGVWSLLFTWLPVVGDGIALVSGVLRSPMWQVLPLIFIGKAARYALVLWGQHWLLAS</sequence>
<keyword evidence="3" id="KW-1185">Reference proteome</keyword>
<organism evidence="2 3">
    <name type="scientific">Marinomonas algarum</name>
    <dbReference type="NCBI Taxonomy" id="2883105"/>
    <lineage>
        <taxon>Bacteria</taxon>
        <taxon>Pseudomonadati</taxon>
        <taxon>Pseudomonadota</taxon>
        <taxon>Gammaproteobacteria</taxon>
        <taxon>Oceanospirillales</taxon>
        <taxon>Oceanospirillaceae</taxon>
        <taxon>Marinomonas</taxon>
    </lineage>
</organism>
<evidence type="ECO:0000256" key="1">
    <source>
        <dbReference type="SAM" id="Phobius"/>
    </source>
</evidence>
<protein>
    <submittedName>
        <fullName evidence="2">DedA family protein</fullName>
    </submittedName>
</protein>
<feature type="transmembrane region" description="Helical" evidence="1">
    <location>
        <begin position="6"/>
        <end position="29"/>
    </location>
</feature>
<gene>
    <name evidence="2" type="ORF">LG368_11085</name>
</gene>
<dbReference type="EMBL" id="JAJATW010000016">
    <property type="protein sequence ID" value="MCB5162436.1"/>
    <property type="molecule type" value="Genomic_DNA"/>
</dbReference>
<dbReference type="PANTHER" id="PTHR42709:SF4">
    <property type="entry name" value="INNER MEMBRANE PROTEIN YQAA"/>
    <property type="match status" value="1"/>
</dbReference>
<name>A0A9X1IQP8_9GAMM</name>
<feature type="transmembrane region" description="Helical" evidence="1">
    <location>
        <begin position="36"/>
        <end position="57"/>
    </location>
</feature>
<keyword evidence="1" id="KW-0472">Membrane</keyword>
<dbReference type="RefSeq" id="WP_226754787.1">
    <property type="nucleotide sequence ID" value="NZ_JAJATW010000016.1"/>
</dbReference>